<keyword evidence="2" id="KW-1133">Transmembrane helix</keyword>
<dbReference type="Pfam" id="PF03151">
    <property type="entry name" value="TPT"/>
    <property type="match status" value="1"/>
</dbReference>
<protein>
    <recommendedName>
        <fullName evidence="7">Sugar phosphate transporter domain-containing protein</fullName>
    </recommendedName>
</protein>
<comment type="caution">
    <text evidence="5">The sequence shown here is derived from an EMBL/GenBank/DDBJ whole genome shotgun (WGS) entry which is preliminary data.</text>
</comment>
<dbReference type="Proteomes" id="UP001230188">
    <property type="component" value="Unassembled WGS sequence"/>
</dbReference>
<feature type="transmembrane region" description="Helical" evidence="2">
    <location>
        <begin position="597"/>
        <end position="615"/>
    </location>
</feature>
<dbReference type="PANTHER" id="PTHR43108:SF8">
    <property type="entry name" value="SD21168P"/>
    <property type="match status" value="1"/>
</dbReference>
<evidence type="ECO:0000259" key="4">
    <source>
        <dbReference type="Pfam" id="PF03151"/>
    </source>
</evidence>
<evidence type="ECO:0000256" key="1">
    <source>
        <dbReference type="ARBA" id="ARBA00008779"/>
    </source>
</evidence>
<feature type="transmembrane region" description="Helical" evidence="2">
    <location>
        <begin position="665"/>
        <end position="685"/>
    </location>
</feature>
<name>A0AAD7U8J4_9STRA</name>
<reference evidence="5" key="1">
    <citation type="submission" date="2023-01" db="EMBL/GenBank/DDBJ databases">
        <title>Metagenome sequencing of chrysophaentin producing Chrysophaeum taylorii.</title>
        <authorList>
            <person name="Davison J."/>
            <person name="Bewley C."/>
        </authorList>
    </citation>
    <scope>NUCLEOTIDE SEQUENCE</scope>
    <source>
        <strain evidence="5">NIES-1699</strain>
    </source>
</reference>
<sequence length="806" mass="89016">MLGSSFPETMAGTPLPQAKARLVEKGVTFTNAFIHVPICNPSRSTTLTGRYFHNLKTTGTPWAAMHVDMGRVYNSSFVVPLRRAGYSTGLFGKYLNDMPDYKPQGWDVFFGNGGGDYLSPTFQVYDLDVNESWPGGYATSVVGNVSVAWLRNQTGDFFCYVAPKAAHEPFNPAPWYSHYWDPSWPAEEKKGKAWNASYATRKTHGANVPTQLPLTDYAADVIAGIWRNRWRTLMSVDDLIAALDDQCSDCYFFFTSDHGFQLGQFNMLMDKRHVYDWDTRVHLVVKGPGIVARHEHRLVTNVDLAPTFLDVATATASTNSSFLLFDGKSLKPLLFGDGHAAAAAWRTSVLIEYYFVDTNDKCLVCNDTADEYPYEDSNCADLDNNDLCWCTTGDDCYPTEDYFNNFIGLRLQNATHDLLYAKYENGSQYDTNLTFSEEGVLFYELFDARADPWMMSNLLYTNNNATTDDLEAPLMAWFWSVGITLWYVFNVGYNVYNKILSKGLDYPMMIALVSLGVGPLYFLPLWALGIRKAPKLSPEDLKACTVLSMLHTVGHVAAVVAMSAGAVSFTHIIKALEPMFSVIFGVLINNKIDPISVNIWLLPIIAGVAWAAVGSKIVAGDDILGDINPIAFAGAMTSNIAFALRGILSKKFKAETKAENLTSSNLYSVMTLLAFFLFLPFALVLEGGRLSTDWPPVSKLSSIPSKIMGVPTIASKPVEYLYELSVWTGLYYYMYNEMAYLVLGEVSATAQAVANTVKRVVILLATVAFLGETMDFNKGLGSAVAICATMAYSIAKNKAATAAAKK</sequence>
<dbReference type="InterPro" id="IPR000917">
    <property type="entry name" value="Sulfatase_N"/>
</dbReference>
<dbReference type="InterPro" id="IPR004853">
    <property type="entry name" value="Sugar_P_trans_dom"/>
</dbReference>
<dbReference type="Gene3D" id="3.40.720.10">
    <property type="entry name" value="Alkaline Phosphatase, subunit A"/>
    <property type="match status" value="1"/>
</dbReference>
<feature type="domain" description="Sugar phosphate transporter" evidence="4">
    <location>
        <begin position="483"/>
        <end position="793"/>
    </location>
</feature>
<feature type="transmembrane region" description="Helical" evidence="2">
    <location>
        <begin position="474"/>
        <end position="496"/>
    </location>
</feature>
<keyword evidence="6" id="KW-1185">Reference proteome</keyword>
<gene>
    <name evidence="5" type="ORF">CTAYLR_003467</name>
</gene>
<evidence type="ECO:0008006" key="7">
    <source>
        <dbReference type="Google" id="ProtNLM"/>
    </source>
</evidence>
<dbReference type="SUPFAM" id="SSF53649">
    <property type="entry name" value="Alkaline phosphatase-like"/>
    <property type="match status" value="1"/>
</dbReference>
<feature type="transmembrane region" description="Helical" evidence="2">
    <location>
        <begin position="627"/>
        <end position="644"/>
    </location>
</feature>
<evidence type="ECO:0000259" key="3">
    <source>
        <dbReference type="Pfam" id="PF00884"/>
    </source>
</evidence>
<dbReference type="GO" id="GO:0008449">
    <property type="term" value="F:N-acetylglucosamine-6-sulfatase activity"/>
    <property type="evidence" value="ECO:0007669"/>
    <property type="project" value="TreeGrafter"/>
</dbReference>
<feature type="domain" description="Sulfatase N-terminal" evidence="3">
    <location>
        <begin position="16"/>
        <end position="312"/>
    </location>
</feature>
<comment type="similarity">
    <text evidence="1">Belongs to the sulfatase family.</text>
</comment>
<dbReference type="PANTHER" id="PTHR43108">
    <property type="entry name" value="N-ACETYLGLUCOSAMINE-6-SULFATASE FAMILY MEMBER"/>
    <property type="match status" value="1"/>
</dbReference>
<keyword evidence="2" id="KW-0472">Membrane</keyword>
<dbReference type="AlphaFoldDB" id="A0AAD7U8J4"/>
<organism evidence="5 6">
    <name type="scientific">Chrysophaeum taylorii</name>
    <dbReference type="NCBI Taxonomy" id="2483200"/>
    <lineage>
        <taxon>Eukaryota</taxon>
        <taxon>Sar</taxon>
        <taxon>Stramenopiles</taxon>
        <taxon>Ochrophyta</taxon>
        <taxon>Pelagophyceae</taxon>
        <taxon>Pelagomonadales</taxon>
        <taxon>Pelagomonadaceae</taxon>
        <taxon>Chrysophaeum</taxon>
    </lineage>
</organism>
<accession>A0AAD7U8J4</accession>
<dbReference type="EMBL" id="JAQMWT010000529">
    <property type="protein sequence ID" value="KAJ8600108.1"/>
    <property type="molecule type" value="Genomic_DNA"/>
</dbReference>
<feature type="transmembrane region" description="Helical" evidence="2">
    <location>
        <begin position="508"/>
        <end position="529"/>
    </location>
</feature>
<dbReference type="GO" id="GO:0005539">
    <property type="term" value="F:glycosaminoglycan binding"/>
    <property type="evidence" value="ECO:0007669"/>
    <property type="project" value="TreeGrafter"/>
</dbReference>
<dbReference type="Pfam" id="PF00884">
    <property type="entry name" value="Sulfatase"/>
    <property type="match status" value="1"/>
</dbReference>
<evidence type="ECO:0000313" key="5">
    <source>
        <dbReference type="EMBL" id="KAJ8600108.1"/>
    </source>
</evidence>
<dbReference type="InterPro" id="IPR017850">
    <property type="entry name" value="Alkaline_phosphatase_core_sf"/>
</dbReference>
<evidence type="ECO:0000313" key="6">
    <source>
        <dbReference type="Proteomes" id="UP001230188"/>
    </source>
</evidence>
<evidence type="ECO:0000256" key="2">
    <source>
        <dbReference type="SAM" id="Phobius"/>
    </source>
</evidence>
<keyword evidence="2" id="KW-0812">Transmembrane</keyword>
<proteinExistence type="inferred from homology"/>